<dbReference type="AlphaFoldDB" id="A0AAN1WEM6"/>
<accession>A0AAN1WEM6</accession>
<keyword evidence="3" id="KW-0812">Transmembrane</keyword>
<gene>
    <name evidence="5" type="ORF">MARGE09_P0371</name>
</gene>
<dbReference type="InterPro" id="IPR028081">
    <property type="entry name" value="Leu-bd"/>
</dbReference>
<dbReference type="KEGG" id="marq:MARGE09_P0371"/>
<keyword evidence="6" id="KW-1185">Reference proteome</keyword>
<dbReference type="PANTHER" id="PTHR47235:SF1">
    <property type="entry name" value="BLR6548 PROTEIN"/>
    <property type="match status" value="1"/>
</dbReference>
<reference evidence="5 6" key="1">
    <citation type="journal article" date="2022" name="IScience">
        <title>An ultrasensitive nanofiber-based assay for enzymatic hydrolysis and deep-sea microbial degradation of cellulose.</title>
        <authorList>
            <person name="Tsudome M."/>
            <person name="Tachioka M."/>
            <person name="Miyazaki M."/>
            <person name="Uchimura K."/>
            <person name="Tsuda M."/>
            <person name="Takaki Y."/>
            <person name="Deguchi S."/>
        </authorList>
    </citation>
    <scope>NUCLEOTIDE SEQUENCE [LARGE SCALE GENOMIC DNA]</scope>
    <source>
        <strain evidence="5 6">GE09</strain>
    </source>
</reference>
<protein>
    <recommendedName>
        <fullName evidence="4">Leucine-binding protein domain-containing protein</fullName>
    </recommendedName>
</protein>
<sequence length="405" mass="44765">MQGCINKIKCHCCEAVFVVVSLYCLIVSSAFAESCSPRESSTEVRLGMSTALSGPSQHLGLAMLDGVQKRIDEENCLPFWQDKGIYFKLLVKDDSYDPLVAEANVRQLIDKDKVVAIVGNVGTPTAKRTWPIANESKVVFYAPYTGANILRLDPPAPYVFNFRASYEQEIKAIVRAILEQGTPVKQIGLFLQDDAFGQAGVLAVQKVLNEICGDCGQDIFQMRYKRNTLNIHEALSAFVNKKEKPMAVILIGASEASADFIEFSHLLSPKAQFYCLSFTGASTLNLRLKTNSAKVYMSQVIPTDKEWERWLESISLPSELLSGSEEVSSFNEVAKEGYMATGLLMAAMRTIPKAINSESLKDSLLQMERRINTAGESLDQQMLDVVCLTEVGNSQSQCKADQHND</sequence>
<dbReference type="Gene3D" id="3.40.50.2300">
    <property type="match status" value="2"/>
</dbReference>
<evidence type="ECO:0000256" key="1">
    <source>
        <dbReference type="ARBA" id="ARBA00010062"/>
    </source>
</evidence>
<keyword evidence="2" id="KW-0732">Signal</keyword>
<organism evidence="5 6">
    <name type="scientific">Marinagarivorans cellulosilyticus</name>
    <dbReference type="NCBI Taxonomy" id="2721545"/>
    <lineage>
        <taxon>Bacteria</taxon>
        <taxon>Pseudomonadati</taxon>
        <taxon>Pseudomonadota</taxon>
        <taxon>Gammaproteobacteria</taxon>
        <taxon>Cellvibrionales</taxon>
        <taxon>Cellvibrionaceae</taxon>
        <taxon>Marinagarivorans</taxon>
    </lineage>
</organism>
<dbReference type="EMBL" id="AP023086">
    <property type="protein sequence ID" value="BCD96172.1"/>
    <property type="molecule type" value="Genomic_DNA"/>
</dbReference>
<evidence type="ECO:0000256" key="3">
    <source>
        <dbReference type="SAM" id="Phobius"/>
    </source>
</evidence>
<evidence type="ECO:0000256" key="2">
    <source>
        <dbReference type="ARBA" id="ARBA00022729"/>
    </source>
</evidence>
<comment type="similarity">
    <text evidence="1">Belongs to the leucine-binding protein family.</text>
</comment>
<dbReference type="InterPro" id="IPR028082">
    <property type="entry name" value="Peripla_BP_I"/>
</dbReference>
<dbReference type="RefSeq" id="WP_255711811.1">
    <property type="nucleotide sequence ID" value="NZ_AP023086.1"/>
</dbReference>
<dbReference type="SUPFAM" id="SSF53822">
    <property type="entry name" value="Periplasmic binding protein-like I"/>
    <property type="match status" value="1"/>
</dbReference>
<feature type="transmembrane region" description="Helical" evidence="3">
    <location>
        <begin position="12"/>
        <end position="32"/>
    </location>
</feature>
<name>A0AAN1WEM6_9GAMM</name>
<evidence type="ECO:0000313" key="6">
    <source>
        <dbReference type="Proteomes" id="UP001320119"/>
    </source>
</evidence>
<dbReference type="Proteomes" id="UP001320119">
    <property type="component" value="Chromosome"/>
</dbReference>
<keyword evidence="3" id="KW-0472">Membrane</keyword>
<keyword evidence="3" id="KW-1133">Transmembrane helix</keyword>
<dbReference type="Pfam" id="PF13458">
    <property type="entry name" value="Peripla_BP_6"/>
    <property type="match status" value="1"/>
</dbReference>
<proteinExistence type="inferred from homology"/>
<evidence type="ECO:0000259" key="4">
    <source>
        <dbReference type="Pfam" id="PF13458"/>
    </source>
</evidence>
<feature type="domain" description="Leucine-binding protein" evidence="4">
    <location>
        <begin position="43"/>
        <end position="368"/>
    </location>
</feature>
<dbReference type="PANTHER" id="PTHR47235">
    <property type="entry name" value="BLR6548 PROTEIN"/>
    <property type="match status" value="1"/>
</dbReference>
<evidence type="ECO:0000313" key="5">
    <source>
        <dbReference type="EMBL" id="BCD96172.1"/>
    </source>
</evidence>